<keyword evidence="9" id="KW-0539">Nucleus</keyword>
<keyword evidence="6" id="KW-0863">Zinc-finger</keyword>
<organism evidence="13">
    <name type="scientific">Physcomitrium patens</name>
    <name type="common">Spreading-leaved earth moss</name>
    <name type="synonym">Physcomitrella patens</name>
    <dbReference type="NCBI Taxonomy" id="3218"/>
    <lineage>
        <taxon>Eukaryota</taxon>
        <taxon>Viridiplantae</taxon>
        <taxon>Streptophyta</taxon>
        <taxon>Embryophyta</taxon>
        <taxon>Bryophyta</taxon>
        <taxon>Bryophytina</taxon>
        <taxon>Bryopsida</taxon>
        <taxon>Funariidae</taxon>
        <taxon>Funariales</taxon>
        <taxon>Funariaceae</taxon>
        <taxon>Physcomitrium</taxon>
    </lineage>
</organism>
<dbReference type="EMBL" id="ABEU02000020">
    <property type="protein sequence ID" value="PNR33030.1"/>
    <property type="molecule type" value="Genomic_DNA"/>
</dbReference>
<evidence type="ECO:0000313" key="13">
    <source>
        <dbReference type="EMBL" id="PNR33030.1"/>
    </source>
</evidence>
<dbReference type="GeneID" id="112273492"/>
<dbReference type="SMR" id="A0A2K1IUT2"/>
<dbReference type="GO" id="GO:0008270">
    <property type="term" value="F:zinc ion binding"/>
    <property type="evidence" value="ECO:0007669"/>
    <property type="project" value="UniProtKB-KW"/>
</dbReference>
<reference evidence="13 15" key="2">
    <citation type="journal article" date="2018" name="Plant J.">
        <title>The Physcomitrella patens chromosome-scale assembly reveals moss genome structure and evolution.</title>
        <authorList>
            <person name="Lang D."/>
            <person name="Ullrich K.K."/>
            <person name="Murat F."/>
            <person name="Fuchs J."/>
            <person name="Jenkins J."/>
            <person name="Haas F.B."/>
            <person name="Piednoel M."/>
            <person name="Gundlach H."/>
            <person name="Van Bel M."/>
            <person name="Meyberg R."/>
            <person name="Vives C."/>
            <person name="Morata J."/>
            <person name="Symeonidi A."/>
            <person name="Hiss M."/>
            <person name="Muchero W."/>
            <person name="Kamisugi Y."/>
            <person name="Saleh O."/>
            <person name="Blanc G."/>
            <person name="Decker E.L."/>
            <person name="van Gessel N."/>
            <person name="Grimwood J."/>
            <person name="Hayes R.D."/>
            <person name="Graham S.W."/>
            <person name="Gunter L.E."/>
            <person name="McDaniel S.F."/>
            <person name="Hoernstein S.N.W."/>
            <person name="Larsson A."/>
            <person name="Li F.W."/>
            <person name="Perroud P.F."/>
            <person name="Phillips J."/>
            <person name="Ranjan P."/>
            <person name="Rokshar D.S."/>
            <person name="Rothfels C.J."/>
            <person name="Schneider L."/>
            <person name="Shu S."/>
            <person name="Stevenson D.W."/>
            <person name="Thummler F."/>
            <person name="Tillich M."/>
            <person name="Villarreal Aguilar J.C."/>
            <person name="Widiez T."/>
            <person name="Wong G.K."/>
            <person name="Wymore A."/>
            <person name="Zhang Y."/>
            <person name="Zimmer A.D."/>
            <person name="Quatrano R.S."/>
            <person name="Mayer K.F.X."/>
            <person name="Goodstein D."/>
            <person name="Casacuberta J.M."/>
            <person name="Vandepoele K."/>
            <person name="Reski R."/>
            <person name="Cuming A.C."/>
            <person name="Tuskan G.A."/>
            <person name="Maumus F."/>
            <person name="Salse J."/>
            <person name="Schmutz J."/>
            <person name="Rensing S.A."/>
        </authorList>
    </citation>
    <scope>NUCLEOTIDE SEQUENCE [LARGE SCALE GENOMIC DNA]</scope>
    <source>
        <strain evidence="14 15">cv. Gransden 2004</strain>
    </source>
</reference>
<dbReference type="STRING" id="3218.A0A2K1IUT2"/>
<evidence type="ECO:0000256" key="6">
    <source>
        <dbReference type="ARBA" id="ARBA00022771"/>
    </source>
</evidence>
<evidence type="ECO:0000256" key="9">
    <source>
        <dbReference type="ARBA" id="ARBA00023242"/>
    </source>
</evidence>
<keyword evidence="15" id="KW-1185">Reference proteome</keyword>
<dbReference type="GO" id="GO:0016567">
    <property type="term" value="P:protein ubiquitination"/>
    <property type="evidence" value="ECO:0000318"/>
    <property type="project" value="GO_Central"/>
</dbReference>
<protein>
    <recommendedName>
        <fullName evidence="3">RING-type E3 ubiquitin transferase</fullName>
        <ecNumber evidence="3">2.3.2.27</ecNumber>
    </recommendedName>
</protein>
<evidence type="ECO:0000256" key="4">
    <source>
        <dbReference type="ARBA" id="ARBA00022679"/>
    </source>
</evidence>
<dbReference type="GO" id="GO:0061630">
    <property type="term" value="F:ubiquitin protein ligase activity"/>
    <property type="evidence" value="ECO:0000318"/>
    <property type="project" value="GO_Central"/>
</dbReference>
<gene>
    <name evidence="14" type="primary">LOC112273492</name>
    <name evidence="13" type="ORF">PHYPA_024973</name>
</gene>
<evidence type="ECO:0000313" key="14">
    <source>
        <dbReference type="EnsemblPlants" id="Pp3c20_10060V3.1"/>
    </source>
</evidence>
<dbReference type="EnsemblPlants" id="Pp3c20_10060V3.3">
    <property type="protein sequence ID" value="Pp3c20_10060V3.3"/>
    <property type="gene ID" value="Pp3c20_10060"/>
</dbReference>
<dbReference type="GO" id="GO:0030155">
    <property type="term" value="P:regulation of cell adhesion"/>
    <property type="evidence" value="ECO:0000318"/>
    <property type="project" value="GO_Central"/>
</dbReference>
<dbReference type="CDD" id="cd16508">
    <property type="entry name" value="RING-HC_HAKAI-like"/>
    <property type="match status" value="1"/>
</dbReference>
<evidence type="ECO:0000256" key="2">
    <source>
        <dbReference type="ARBA" id="ARBA00004123"/>
    </source>
</evidence>
<evidence type="ECO:0000256" key="1">
    <source>
        <dbReference type="ARBA" id="ARBA00000900"/>
    </source>
</evidence>
<evidence type="ECO:0000259" key="12">
    <source>
        <dbReference type="PROSITE" id="PS00028"/>
    </source>
</evidence>
<feature type="compositionally biased region" description="Basic and acidic residues" evidence="11">
    <location>
        <begin position="234"/>
        <end position="256"/>
    </location>
</feature>
<evidence type="ECO:0000256" key="8">
    <source>
        <dbReference type="ARBA" id="ARBA00022833"/>
    </source>
</evidence>
<dbReference type="PROSITE" id="PS00518">
    <property type="entry name" value="ZF_RING_1"/>
    <property type="match status" value="1"/>
</dbReference>
<feature type="region of interest" description="Disordered" evidence="11">
    <location>
        <begin position="165"/>
        <end position="497"/>
    </location>
</feature>
<evidence type="ECO:0000256" key="11">
    <source>
        <dbReference type="SAM" id="MobiDB-lite"/>
    </source>
</evidence>
<evidence type="ECO:0000256" key="10">
    <source>
        <dbReference type="ARBA" id="ARBA00038499"/>
    </source>
</evidence>
<reference evidence="13 15" key="1">
    <citation type="journal article" date="2008" name="Science">
        <title>The Physcomitrella genome reveals evolutionary insights into the conquest of land by plants.</title>
        <authorList>
            <person name="Rensing S."/>
            <person name="Lang D."/>
            <person name="Zimmer A."/>
            <person name="Terry A."/>
            <person name="Salamov A."/>
            <person name="Shapiro H."/>
            <person name="Nishiyama T."/>
            <person name="Perroud P.-F."/>
            <person name="Lindquist E."/>
            <person name="Kamisugi Y."/>
            <person name="Tanahashi T."/>
            <person name="Sakakibara K."/>
            <person name="Fujita T."/>
            <person name="Oishi K."/>
            <person name="Shin-I T."/>
            <person name="Kuroki Y."/>
            <person name="Toyoda A."/>
            <person name="Suzuki Y."/>
            <person name="Hashimoto A."/>
            <person name="Yamaguchi K."/>
            <person name="Sugano A."/>
            <person name="Kohara Y."/>
            <person name="Fujiyama A."/>
            <person name="Anterola A."/>
            <person name="Aoki S."/>
            <person name="Ashton N."/>
            <person name="Barbazuk W.B."/>
            <person name="Barker E."/>
            <person name="Bennetzen J."/>
            <person name="Bezanilla M."/>
            <person name="Blankenship R."/>
            <person name="Cho S.H."/>
            <person name="Dutcher S."/>
            <person name="Estelle M."/>
            <person name="Fawcett J.A."/>
            <person name="Gundlach H."/>
            <person name="Hanada K."/>
            <person name="Heyl A."/>
            <person name="Hicks K.A."/>
            <person name="Hugh J."/>
            <person name="Lohr M."/>
            <person name="Mayer K."/>
            <person name="Melkozernov A."/>
            <person name="Murata T."/>
            <person name="Nelson D."/>
            <person name="Pils B."/>
            <person name="Prigge M."/>
            <person name="Reiss B."/>
            <person name="Renner T."/>
            <person name="Rombauts S."/>
            <person name="Rushton P."/>
            <person name="Sanderfoot A."/>
            <person name="Schween G."/>
            <person name="Shiu S.-H."/>
            <person name="Stueber K."/>
            <person name="Theodoulou F.L."/>
            <person name="Tu H."/>
            <person name="Van de Peer Y."/>
            <person name="Verrier P.J."/>
            <person name="Waters E."/>
            <person name="Wood A."/>
            <person name="Yang L."/>
            <person name="Cove D."/>
            <person name="Cuming A."/>
            <person name="Hasebe M."/>
            <person name="Lucas S."/>
            <person name="Mishler D.B."/>
            <person name="Reski R."/>
            <person name="Grigoriev I."/>
            <person name="Quatrano R.S."/>
            <person name="Boore J.L."/>
        </authorList>
    </citation>
    <scope>NUCLEOTIDE SEQUENCE [LARGE SCALE GENOMIC DNA]</scope>
    <source>
        <strain evidence="14 15">cv. Gransden 2004</strain>
    </source>
</reference>
<reference evidence="14" key="3">
    <citation type="submission" date="2020-12" db="UniProtKB">
        <authorList>
            <consortium name="EnsemblPlants"/>
        </authorList>
    </citation>
    <scope>IDENTIFICATION</scope>
</reference>
<keyword evidence="8" id="KW-0862">Zinc</keyword>
<dbReference type="InterPro" id="IPR040383">
    <property type="entry name" value="HAKAI/CBLL2"/>
</dbReference>
<feature type="compositionally biased region" description="Pro residues" evidence="11">
    <location>
        <begin position="317"/>
        <end position="332"/>
    </location>
</feature>
<dbReference type="EC" id="2.3.2.27" evidence="3"/>
<accession>A0A2K1IUT2</accession>
<evidence type="ECO:0000256" key="3">
    <source>
        <dbReference type="ARBA" id="ARBA00012483"/>
    </source>
</evidence>
<dbReference type="Gramene" id="Pp3c20_10060V3.1">
    <property type="protein sequence ID" value="Pp3c20_10060V3.1"/>
    <property type="gene ID" value="Pp3c20_10060"/>
</dbReference>
<feature type="compositionally biased region" description="Pro residues" evidence="11">
    <location>
        <begin position="441"/>
        <end position="453"/>
    </location>
</feature>
<evidence type="ECO:0000256" key="7">
    <source>
        <dbReference type="ARBA" id="ARBA00022786"/>
    </source>
</evidence>
<feature type="compositionally biased region" description="Polar residues" evidence="11">
    <location>
        <begin position="414"/>
        <end position="424"/>
    </location>
</feature>
<sequence length="497" mass="54570">MVNLTIRLGKTGAGAGAIPGGKQEQAGGTIPKGPSVPPHLMGTDLPHLKGVGTVFSEPCAMNFVGVKALRKPGDKVHICVRCDFPIAVYGRLIPCEHAFCLTCAKLYPTCFLCEERVTRIQKMDVLEGIYICGAPGCLRSFLARPDFDLHISDAHSQLLQLEQGRLSPERNPSAANSLSETQVQSQHADVAPPVRQPSGTLQVLLPRKEPQRKPPKSVRQDPLGLLARPVPELRLPEEFPHHRAGDQRTNSSKDGKTQGNDQKLLPRYREWEMHAPQGQGENERNTHEGESLRERRLDGGSSNHSGRRKEREGDKGGPPPHPPPPPPSLPPPKKSHKQEQQQPIQQLPPPPPYPPPSFPPAYLPQQEGNSFPSRFEAPRSFHSGMLYENGHQLRHPNGSIRPPEGYGQGGHRSMNGNSQEQFGQNRPLRPHFHSDYSPPMGHLPPPGPPGPPGPHHKRPKLNEQGMDYSTWGPGTPGRFAGPPPGYGYPNWMPPANS</sequence>
<dbReference type="OMA" id="VPMQNAR"/>
<dbReference type="GO" id="GO:0005634">
    <property type="term" value="C:nucleus"/>
    <property type="evidence" value="ECO:0007669"/>
    <property type="project" value="UniProtKB-SubCell"/>
</dbReference>
<dbReference type="PANTHER" id="PTHR13480">
    <property type="entry name" value="E3 UBIQUITIN-PROTEIN LIGASE HAKAI-RELATED"/>
    <property type="match status" value="1"/>
</dbReference>
<dbReference type="PANTHER" id="PTHR13480:SF0">
    <property type="entry name" value="E3 UBIQUITIN-PROTEIN LIGASE HAKAI"/>
    <property type="match status" value="1"/>
</dbReference>
<feature type="compositionally biased region" description="Pro residues" evidence="11">
    <location>
        <begin position="346"/>
        <end position="362"/>
    </location>
</feature>
<evidence type="ECO:0000256" key="5">
    <source>
        <dbReference type="ARBA" id="ARBA00022723"/>
    </source>
</evidence>
<dbReference type="Gene3D" id="3.30.40.10">
    <property type="entry name" value="Zinc/RING finger domain, C3HC4 (zinc finger)"/>
    <property type="match status" value="1"/>
</dbReference>
<comment type="catalytic activity">
    <reaction evidence="1">
        <text>S-ubiquitinyl-[E2 ubiquitin-conjugating enzyme]-L-cysteine + [acceptor protein]-L-lysine = [E2 ubiquitin-conjugating enzyme]-L-cysteine + N(6)-ubiquitinyl-[acceptor protein]-L-lysine.</text>
        <dbReference type="EC" id="2.3.2.27"/>
    </reaction>
</comment>
<feature type="compositionally biased region" description="Polar residues" evidence="11">
    <location>
        <begin position="173"/>
        <end position="187"/>
    </location>
</feature>
<dbReference type="PROSITE" id="PS00028">
    <property type="entry name" value="ZINC_FINGER_C2H2_1"/>
    <property type="match status" value="1"/>
</dbReference>
<proteinExistence type="inferred from homology"/>
<dbReference type="AlphaFoldDB" id="A0A2K1IUT2"/>
<dbReference type="InterPro" id="IPR013087">
    <property type="entry name" value="Znf_C2H2_type"/>
</dbReference>
<comment type="subcellular location">
    <subcellularLocation>
        <location evidence="2">Nucleus</location>
    </subcellularLocation>
</comment>
<feature type="domain" description="C2H2-type" evidence="12">
    <location>
        <begin position="132"/>
        <end position="155"/>
    </location>
</feature>
<dbReference type="Proteomes" id="UP000006727">
    <property type="component" value="Chromosome 20"/>
</dbReference>
<dbReference type="OrthoDB" id="547746at2759"/>
<dbReference type="InterPro" id="IPR040380">
    <property type="entry name" value="HAKAI-like_RING-HC"/>
</dbReference>
<comment type="similarity">
    <text evidence="10">Belongs to the Hakai family.</text>
</comment>
<dbReference type="PaxDb" id="3218-PP1S192_80V6.1"/>
<dbReference type="InterPro" id="IPR013083">
    <property type="entry name" value="Znf_RING/FYVE/PHD"/>
</dbReference>
<dbReference type="Gramene" id="Pp3c20_10060V3.3">
    <property type="protein sequence ID" value="Pp3c20_10060V3.3"/>
    <property type="gene ID" value="Pp3c20_10060"/>
</dbReference>
<keyword evidence="7" id="KW-0833">Ubl conjugation pathway</keyword>
<keyword evidence="4" id="KW-0808">Transferase</keyword>
<name>A0A2K1IUT2_PHYPA</name>
<dbReference type="InterPro" id="IPR017907">
    <property type="entry name" value="Znf_RING_CS"/>
</dbReference>
<dbReference type="RefSeq" id="XP_024358145.1">
    <property type="nucleotide sequence ID" value="XM_024502377.2"/>
</dbReference>
<dbReference type="EnsemblPlants" id="Pp3c20_10060V3.1">
    <property type="protein sequence ID" value="Pp3c20_10060V3.1"/>
    <property type="gene ID" value="Pp3c20_10060"/>
</dbReference>
<feature type="compositionally biased region" description="Basic and acidic residues" evidence="11">
    <location>
        <begin position="281"/>
        <end position="298"/>
    </location>
</feature>
<evidence type="ECO:0000313" key="15">
    <source>
        <dbReference type="Proteomes" id="UP000006727"/>
    </source>
</evidence>
<keyword evidence="5" id="KW-0479">Metal-binding</keyword>